<feature type="domain" description="Ku" evidence="5">
    <location>
        <begin position="57"/>
        <end position="184"/>
    </location>
</feature>
<comment type="similarity">
    <text evidence="3">Belongs to the prokaryotic Ku family.</text>
</comment>
<evidence type="ECO:0000256" key="4">
    <source>
        <dbReference type="SAM" id="MobiDB-lite"/>
    </source>
</evidence>
<protein>
    <recommendedName>
        <fullName evidence="3">Non-homologous end joining protein Ku</fullName>
    </recommendedName>
</protein>
<dbReference type="FunFam" id="2.40.290.10:FF:000004">
    <property type="entry name" value="Non-homologous end joining protein Ku"/>
    <property type="match status" value="1"/>
</dbReference>
<evidence type="ECO:0000313" key="7">
    <source>
        <dbReference type="Proteomes" id="UP000321617"/>
    </source>
</evidence>
<evidence type="ECO:0000313" key="6">
    <source>
        <dbReference type="EMBL" id="TWJ15629.1"/>
    </source>
</evidence>
<keyword evidence="2 3" id="KW-0233">DNA recombination</keyword>
<accession>A0A562VCM3</accession>
<feature type="compositionally biased region" description="Basic residues" evidence="4">
    <location>
        <begin position="274"/>
        <end position="296"/>
    </location>
</feature>
<keyword evidence="3" id="KW-0227">DNA damage</keyword>
<dbReference type="Gene3D" id="2.40.290.10">
    <property type="match status" value="1"/>
</dbReference>
<comment type="subunit">
    <text evidence="3">Homodimer. Interacts with LigD.</text>
</comment>
<dbReference type="Proteomes" id="UP000321617">
    <property type="component" value="Unassembled WGS sequence"/>
</dbReference>
<dbReference type="SMART" id="SM00559">
    <property type="entry name" value="Ku78"/>
    <property type="match status" value="1"/>
</dbReference>
<organism evidence="6 7">
    <name type="scientific">Stackebrandtia albiflava</name>
    <dbReference type="NCBI Taxonomy" id="406432"/>
    <lineage>
        <taxon>Bacteria</taxon>
        <taxon>Bacillati</taxon>
        <taxon>Actinomycetota</taxon>
        <taxon>Actinomycetes</taxon>
        <taxon>Glycomycetales</taxon>
        <taxon>Glycomycetaceae</taxon>
        <taxon>Stackebrandtia</taxon>
    </lineage>
</organism>
<dbReference type="InterPro" id="IPR016194">
    <property type="entry name" value="SPOC-like_C_dom_sf"/>
</dbReference>
<comment type="caution">
    <text evidence="6">The sequence shown here is derived from an EMBL/GenBank/DDBJ whole genome shotgun (WGS) entry which is preliminary data.</text>
</comment>
<dbReference type="PANTHER" id="PTHR41251">
    <property type="entry name" value="NON-HOMOLOGOUS END JOINING PROTEIN KU"/>
    <property type="match status" value="1"/>
</dbReference>
<dbReference type="GO" id="GO:0006303">
    <property type="term" value="P:double-strand break repair via nonhomologous end joining"/>
    <property type="evidence" value="ECO:0007669"/>
    <property type="project" value="UniProtKB-UniRule"/>
</dbReference>
<evidence type="ECO:0000259" key="5">
    <source>
        <dbReference type="SMART" id="SM00559"/>
    </source>
</evidence>
<evidence type="ECO:0000256" key="1">
    <source>
        <dbReference type="ARBA" id="ARBA00023125"/>
    </source>
</evidence>
<gene>
    <name evidence="3" type="primary">ku</name>
    <name evidence="6" type="ORF">LX16_1340</name>
</gene>
<dbReference type="HAMAP" id="MF_01875">
    <property type="entry name" value="Prokaryotic_Ku"/>
    <property type="match status" value="1"/>
</dbReference>
<dbReference type="SUPFAM" id="SSF100939">
    <property type="entry name" value="SPOC domain-like"/>
    <property type="match status" value="1"/>
</dbReference>
<name>A0A562VCM3_9ACTN</name>
<dbReference type="GO" id="GO:0003690">
    <property type="term" value="F:double-stranded DNA binding"/>
    <property type="evidence" value="ECO:0007669"/>
    <property type="project" value="UniProtKB-UniRule"/>
</dbReference>
<dbReference type="EMBL" id="VLLL01000005">
    <property type="protein sequence ID" value="TWJ15629.1"/>
    <property type="molecule type" value="Genomic_DNA"/>
</dbReference>
<sequence>MHHFDMRAIWNGAVSFGLVSIAVKAYSATEDKDVRFHQVHRTDGGRVRYRRVCELDGQEVEYGDIAKGYSLKNGETIILEPEDFEKLPLPTTHVIEVLEFVPEEAIDSVRYAKSYYLEPSAAAKPYVLLRDALTDSGVVAVVKVALRQREQLATLRRYQDVLVLNTMMWPDEVRQPKFEALEQDIEVSDRELDMAKSLIDQMTSEEFDDSQYHDDYREALNRLIDAKIEGDESLEVPEAAPKAEVIDLMSALQASVKRAKATRGEPDEDESTGRTKKKTARKSTKKTAKKAAKKSAKSGTKGDERPRRKAG</sequence>
<dbReference type="NCBIfam" id="TIGR02772">
    <property type="entry name" value="Ku_bact"/>
    <property type="match status" value="1"/>
</dbReference>
<evidence type="ECO:0000256" key="2">
    <source>
        <dbReference type="ARBA" id="ARBA00023172"/>
    </source>
</evidence>
<reference evidence="6 7" key="1">
    <citation type="journal article" date="2013" name="Stand. Genomic Sci.">
        <title>Genomic Encyclopedia of Type Strains, Phase I: The one thousand microbial genomes (KMG-I) project.</title>
        <authorList>
            <person name="Kyrpides N.C."/>
            <person name="Woyke T."/>
            <person name="Eisen J.A."/>
            <person name="Garrity G."/>
            <person name="Lilburn T.G."/>
            <person name="Beck B.J."/>
            <person name="Whitman W.B."/>
            <person name="Hugenholtz P."/>
            <person name="Klenk H.P."/>
        </authorList>
    </citation>
    <scope>NUCLEOTIDE SEQUENCE [LARGE SCALE GENOMIC DNA]</scope>
    <source>
        <strain evidence="6 7">DSM 45044</strain>
    </source>
</reference>
<comment type="function">
    <text evidence="3">With LigD forms a non-homologous end joining (NHEJ) DNA repair enzyme, which repairs dsDNA breaks with reduced fidelity. Binds linear dsDNA with 5'- and 3'- overhangs but not closed circular dsDNA nor ssDNA. Recruits and stimulates the ligase activity of LigD.</text>
</comment>
<dbReference type="GO" id="GO:0006310">
    <property type="term" value="P:DNA recombination"/>
    <property type="evidence" value="ECO:0007669"/>
    <property type="project" value="UniProtKB-KW"/>
</dbReference>
<dbReference type="CDD" id="cd00789">
    <property type="entry name" value="KU_like"/>
    <property type="match status" value="1"/>
</dbReference>
<dbReference type="Pfam" id="PF02735">
    <property type="entry name" value="Ku"/>
    <property type="match status" value="1"/>
</dbReference>
<dbReference type="PANTHER" id="PTHR41251:SF1">
    <property type="entry name" value="NON-HOMOLOGOUS END JOINING PROTEIN KU"/>
    <property type="match status" value="1"/>
</dbReference>
<proteinExistence type="inferred from homology"/>
<keyword evidence="7" id="KW-1185">Reference proteome</keyword>
<evidence type="ECO:0000256" key="3">
    <source>
        <dbReference type="HAMAP-Rule" id="MF_01875"/>
    </source>
</evidence>
<keyword evidence="1 3" id="KW-0238">DNA-binding</keyword>
<keyword evidence="3" id="KW-0234">DNA repair</keyword>
<feature type="region of interest" description="Disordered" evidence="4">
    <location>
        <begin position="255"/>
        <end position="311"/>
    </location>
</feature>
<dbReference type="InterPro" id="IPR006164">
    <property type="entry name" value="DNA_bd_Ku70/Ku80"/>
</dbReference>
<dbReference type="InterPro" id="IPR009187">
    <property type="entry name" value="Prok_Ku"/>
</dbReference>
<dbReference type="PIRSF" id="PIRSF006493">
    <property type="entry name" value="Prok_Ku"/>
    <property type="match status" value="1"/>
</dbReference>
<feature type="compositionally biased region" description="Basic and acidic residues" evidence="4">
    <location>
        <begin position="300"/>
        <end position="311"/>
    </location>
</feature>
<dbReference type="AlphaFoldDB" id="A0A562VCM3"/>